<dbReference type="GO" id="GO:0015031">
    <property type="term" value="P:protein transport"/>
    <property type="evidence" value="ECO:0007669"/>
    <property type="project" value="UniProtKB-KW"/>
</dbReference>
<dbReference type="InterPro" id="IPR028055">
    <property type="entry name" value="YidC/Oxa/ALB_C"/>
</dbReference>
<evidence type="ECO:0000256" key="11">
    <source>
        <dbReference type="ARBA" id="ARBA00023288"/>
    </source>
</evidence>
<keyword evidence="11 12" id="KW-0449">Lipoprotein</keyword>
<evidence type="ECO:0000256" key="8">
    <source>
        <dbReference type="ARBA" id="ARBA00023136"/>
    </source>
</evidence>
<dbReference type="HAMAP" id="MF_01811">
    <property type="entry name" value="YidC_type2"/>
    <property type="match status" value="1"/>
</dbReference>
<organism evidence="15 16">
    <name type="scientific">Candidatus Reconcilbacillus cellulovorans</name>
    <dbReference type="NCBI Taxonomy" id="1906605"/>
    <lineage>
        <taxon>Bacteria</taxon>
        <taxon>Bacillati</taxon>
        <taxon>Bacillota</taxon>
        <taxon>Bacilli</taxon>
        <taxon>Bacillales</taxon>
        <taxon>Paenibacillaceae</taxon>
        <taxon>Candidatus Reconcilbacillus</taxon>
    </lineage>
</organism>
<dbReference type="InterPro" id="IPR047196">
    <property type="entry name" value="YidC_ALB_C"/>
</dbReference>
<dbReference type="GO" id="GO:0005886">
    <property type="term" value="C:plasma membrane"/>
    <property type="evidence" value="ECO:0007669"/>
    <property type="project" value="UniProtKB-SubCell"/>
</dbReference>
<keyword evidence="7 12" id="KW-1133">Transmembrane helix</keyword>
<comment type="similarity">
    <text evidence="12">Belongs to the OXA1/ALB3/YidC family. Type 2 subfamily.</text>
</comment>
<feature type="transmembrane region" description="Helical" evidence="12">
    <location>
        <begin position="126"/>
        <end position="148"/>
    </location>
</feature>
<dbReference type="PROSITE" id="PS51257">
    <property type="entry name" value="PROKAR_LIPOPROTEIN"/>
    <property type="match status" value="1"/>
</dbReference>
<keyword evidence="9" id="KW-0564">Palmitate</keyword>
<evidence type="ECO:0000256" key="1">
    <source>
        <dbReference type="ARBA" id="ARBA00004651"/>
    </source>
</evidence>
<comment type="subcellular location">
    <subcellularLocation>
        <location evidence="1 12">Cell membrane</location>
        <topology evidence="1 12">Multi-pass membrane protein</topology>
    </subcellularLocation>
</comment>
<keyword evidence="3 12" id="KW-1003">Cell membrane</keyword>
<evidence type="ECO:0000259" key="14">
    <source>
        <dbReference type="Pfam" id="PF02096"/>
    </source>
</evidence>
<feature type="transmembrane region" description="Helical" evidence="12">
    <location>
        <begin position="61"/>
        <end position="81"/>
    </location>
</feature>
<dbReference type="NCBIfam" id="TIGR03592">
    <property type="entry name" value="yidC_oxa1_cterm"/>
    <property type="match status" value="1"/>
</dbReference>
<feature type="domain" description="Membrane insertase YidC/Oxa/ALB C-terminal" evidence="14">
    <location>
        <begin position="61"/>
        <end position="238"/>
    </location>
</feature>
<feature type="transmembrane region" description="Helical" evidence="12">
    <location>
        <begin position="199"/>
        <end position="216"/>
    </location>
</feature>
<comment type="caution">
    <text evidence="15">The sequence shown here is derived from an EMBL/GenBank/DDBJ whole genome shotgun (WGS) entry which is preliminary data.</text>
</comment>
<keyword evidence="10 12" id="KW-0143">Chaperone</keyword>
<name>A0A2A6E071_9BACL</name>
<dbReference type="CDD" id="cd20070">
    <property type="entry name" value="5TM_YidC_Alb3"/>
    <property type="match status" value="1"/>
</dbReference>
<sequence>MQTGRLVFLLVIVVAVLLGGCAPTPAQQPIDPETAGFFTKYFVYPMSEALDFFAALLWNEYGLALLLLTIIVRLLILPLSIKQYRSSKQMQALQPEIQKLRDKYRDDPKKQQEELMKLFQKHGVNPMAGCLPILIQMPILIALYSAILHNGNIYSHSFLWMQLGKPDPYYILPLLAALTTFLQQKIASSQMSSNPQLQALTYVFPFLVFAMSVSFASALPLYWFYGNLFTIVQTYFMYGRGGKKGGGASSHDEKRKKREKRSRNR</sequence>
<keyword evidence="4 12" id="KW-0812">Transmembrane</keyword>
<dbReference type="AlphaFoldDB" id="A0A2A6E071"/>
<evidence type="ECO:0000256" key="7">
    <source>
        <dbReference type="ARBA" id="ARBA00022989"/>
    </source>
</evidence>
<evidence type="ECO:0000256" key="5">
    <source>
        <dbReference type="ARBA" id="ARBA00022729"/>
    </source>
</evidence>
<reference evidence="15 16" key="1">
    <citation type="submission" date="2016-12" db="EMBL/GenBank/DDBJ databases">
        <title>Candidatus Reconcilibacillus cellulovorans genome.</title>
        <authorList>
            <person name="Kolinko S."/>
            <person name="Wu Y.-W."/>
            <person name="Tachea F."/>
            <person name="Denzel E."/>
            <person name="Hiras J."/>
            <person name="Baecker N."/>
            <person name="Chan L.J."/>
            <person name="Eichorst S.A."/>
            <person name="Frey D."/>
            <person name="Adams P.D."/>
            <person name="Pray T."/>
            <person name="Tanjore D."/>
            <person name="Petzold C.J."/>
            <person name="Gladden J.M."/>
            <person name="Simmons B.A."/>
            <person name="Singer S.W."/>
        </authorList>
    </citation>
    <scope>NUCLEOTIDE SEQUENCE [LARGE SCALE GENOMIC DNA]</scope>
    <source>
        <strain evidence="15">JTherm</strain>
    </source>
</reference>
<evidence type="ECO:0000256" key="2">
    <source>
        <dbReference type="ARBA" id="ARBA00022448"/>
    </source>
</evidence>
<accession>A0A2A6E071</accession>
<gene>
    <name evidence="12" type="primary">yidC</name>
    <name evidence="15" type="ORF">BLM47_07775</name>
</gene>
<evidence type="ECO:0000256" key="3">
    <source>
        <dbReference type="ARBA" id="ARBA00022475"/>
    </source>
</evidence>
<dbReference type="PRINTS" id="PR00701">
    <property type="entry name" value="60KDINNERMP"/>
</dbReference>
<evidence type="ECO:0000256" key="10">
    <source>
        <dbReference type="ARBA" id="ARBA00023186"/>
    </source>
</evidence>
<dbReference type="GO" id="GO:0051205">
    <property type="term" value="P:protein insertion into membrane"/>
    <property type="evidence" value="ECO:0007669"/>
    <property type="project" value="TreeGrafter"/>
</dbReference>
<keyword evidence="5 12" id="KW-0732">Signal</keyword>
<dbReference type="InterPro" id="IPR023060">
    <property type="entry name" value="YidC/YidC1/YidC2_Firmicutes"/>
</dbReference>
<dbReference type="PANTHER" id="PTHR12428">
    <property type="entry name" value="OXA1"/>
    <property type="match status" value="1"/>
</dbReference>
<feature type="region of interest" description="Disordered" evidence="13">
    <location>
        <begin position="243"/>
        <end position="265"/>
    </location>
</feature>
<dbReference type="Pfam" id="PF02096">
    <property type="entry name" value="60KD_IMP"/>
    <property type="match status" value="1"/>
</dbReference>
<protein>
    <recommendedName>
        <fullName evidence="12">Membrane protein insertase YidC</fullName>
    </recommendedName>
    <alternativeName>
        <fullName evidence="12">Foldase YidC</fullName>
    </alternativeName>
    <alternativeName>
        <fullName evidence="12">Membrane integrase YidC</fullName>
    </alternativeName>
    <alternativeName>
        <fullName evidence="12">Membrane protein YidC</fullName>
    </alternativeName>
</protein>
<evidence type="ECO:0000256" key="6">
    <source>
        <dbReference type="ARBA" id="ARBA00022927"/>
    </source>
</evidence>
<evidence type="ECO:0000256" key="12">
    <source>
        <dbReference type="HAMAP-Rule" id="MF_01811"/>
    </source>
</evidence>
<keyword evidence="6 12" id="KW-0653">Protein transport</keyword>
<evidence type="ECO:0000256" key="9">
    <source>
        <dbReference type="ARBA" id="ARBA00023139"/>
    </source>
</evidence>
<evidence type="ECO:0000256" key="13">
    <source>
        <dbReference type="SAM" id="MobiDB-lite"/>
    </source>
</evidence>
<evidence type="ECO:0000313" key="15">
    <source>
        <dbReference type="EMBL" id="PDO10431.1"/>
    </source>
</evidence>
<keyword evidence="2 12" id="KW-0813">Transport</keyword>
<evidence type="ECO:0000313" key="16">
    <source>
        <dbReference type="Proteomes" id="UP000243688"/>
    </source>
</evidence>
<feature type="compositionally biased region" description="Basic residues" evidence="13">
    <location>
        <begin position="254"/>
        <end position="265"/>
    </location>
</feature>
<comment type="function">
    <text evidence="12">Required for the insertion and/or proper folding and/or complex formation of integral membrane proteins into the membrane. Involved in integration of membrane proteins that insert both dependently and independently of the Sec translocase complex, as well as at least some lipoproteins.</text>
</comment>
<dbReference type="PANTHER" id="PTHR12428:SF65">
    <property type="entry name" value="CYTOCHROME C OXIDASE ASSEMBLY PROTEIN COX18, MITOCHONDRIAL"/>
    <property type="match status" value="1"/>
</dbReference>
<evidence type="ECO:0000256" key="4">
    <source>
        <dbReference type="ARBA" id="ARBA00022692"/>
    </source>
</evidence>
<dbReference type="EMBL" id="MOXJ01000015">
    <property type="protein sequence ID" value="PDO10431.1"/>
    <property type="molecule type" value="Genomic_DNA"/>
</dbReference>
<dbReference type="GO" id="GO:0032977">
    <property type="term" value="F:membrane insertase activity"/>
    <property type="evidence" value="ECO:0007669"/>
    <property type="project" value="InterPro"/>
</dbReference>
<dbReference type="InterPro" id="IPR001708">
    <property type="entry name" value="YidC/ALB3/OXA1/COX18"/>
</dbReference>
<keyword evidence="8 12" id="KW-0472">Membrane</keyword>
<proteinExistence type="inferred from homology"/>
<dbReference type="Proteomes" id="UP000243688">
    <property type="component" value="Unassembled WGS sequence"/>
</dbReference>
<comment type="caution">
    <text evidence="12">Lacks conserved residue(s) required for the propagation of feature annotation.</text>
</comment>